<feature type="transmembrane region" description="Helical" evidence="7">
    <location>
        <begin position="12"/>
        <end position="34"/>
    </location>
</feature>
<keyword evidence="3 6" id="KW-0713">Self-incompatibility</keyword>
<dbReference type="InterPro" id="IPR010264">
    <property type="entry name" value="Self-incomp_S1"/>
</dbReference>
<organism evidence="8 9">
    <name type="scientific">Lupinus albus</name>
    <name type="common">White lupine</name>
    <name type="synonym">Lupinus termis</name>
    <dbReference type="NCBI Taxonomy" id="3870"/>
    <lineage>
        <taxon>Eukaryota</taxon>
        <taxon>Viridiplantae</taxon>
        <taxon>Streptophyta</taxon>
        <taxon>Embryophyta</taxon>
        <taxon>Tracheophyta</taxon>
        <taxon>Spermatophyta</taxon>
        <taxon>Magnoliopsida</taxon>
        <taxon>eudicotyledons</taxon>
        <taxon>Gunneridae</taxon>
        <taxon>Pentapetalae</taxon>
        <taxon>rosids</taxon>
        <taxon>fabids</taxon>
        <taxon>Fabales</taxon>
        <taxon>Fabaceae</taxon>
        <taxon>Papilionoideae</taxon>
        <taxon>50 kb inversion clade</taxon>
        <taxon>genistoids sensu lato</taxon>
        <taxon>core genistoids</taxon>
        <taxon>Genisteae</taxon>
        <taxon>Lupinus</taxon>
    </lineage>
</organism>
<keyword evidence="9" id="KW-1185">Reference proteome</keyword>
<evidence type="ECO:0000313" key="8">
    <source>
        <dbReference type="EMBL" id="KAE9612735.1"/>
    </source>
</evidence>
<sequence>MSALLVHKNVLLLMSLITYVTSLMMVGVMSWGLIVKTKVTMTNKISEPLSIHCRDTFNDDGNYTFEEREKHHFKVVLNPFTAKTLWYCSFGWKGAFHGFDIYDKKRDKNCNNSECIWDIFQEGPCRFDPGDNGTTCFQWDKKKSRR</sequence>
<dbReference type="EMBL" id="WOCE01000006">
    <property type="protein sequence ID" value="KAE9612735.1"/>
    <property type="molecule type" value="Genomic_DNA"/>
</dbReference>
<comment type="caution">
    <text evidence="8">The sequence shown here is derived from an EMBL/GenBank/DDBJ whole genome shotgun (WGS) entry which is preliminary data.</text>
</comment>
<name>A0A6A4QEL8_LUPAL</name>
<dbReference type="GO" id="GO:0005576">
    <property type="term" value="C:extracellular region"/>
    <property type="evidence" value="ECO:0007669"/>
    <property type="project" value="UniProtKB-SubCell"/>
</dbReference>
<keyword evidence="4 6" id="KW-0964">Secreted</keyword>
<comment type="similarity">
    <text evidence="2 6">Belongs to the plant self-incompatibility (S1) protein family.</text>
</comment>
<keyword evidence="7" id="KW-0472">Membrane</keyword>
<dbReference type="AlphaFoldDB" id="A0A6A4QEL8"/>
<dbReference type="PANTHER" id="PTHR31232:SF43">
    <property type="entry name" value="S-PROTEIN HOMOLOG 29-RELATED"/>
    <property type="match status" value="1"/>
</dbReference>
<evidence type="ECO:0000256" key="2">
    <source>
        <dbReference type="ARBA" id="ARBA00005581"/>
    </source>
</evidence>
<keyword evidence="7" id="KW-1133">Transmembrane helix</keyword>
<evidence type="ECO:0000313" key="9">
    <source>
        <dbReference type="Proteomes" id="UP000447434"/>
    </source>
</evidence>
<keyword evidence="7" id="KW-0812">Transmembrane</keyword>
<keyword evidence="5" id="KW-0732">Signal</keyword>
<evidence type="ECO:0000256" key="6">
    <source>
        <dbReference type="RuleBase" id="RU367044"/>
    </source>
</evidence>
<dbReference type="Pfam" id="PF05938">
    <property type="entry name" value="Self-incomp_S1"/>
    <property type="match status" value="1"/>
</dbReference>
<dbReference type="Proteomes" id="UP000447434">
    <property type="component" value="Chromosome 6"/>
</dbReference>
<evidence type="ECO:0000256" key="7">
    <source>
        <dbReference type="SAM" id="Phobius"/>
    </source>
</evidence>
<comment type="subcellular location">
    <subcellularLocation>
        <location evidence="1 6">Secreted</location>
    </subcellularLocation>
</comment>
<protein>
    <recommendedName>
        <fullName evidence="6">S-protein homolog</fullName>
    </recommendedName>
</protein>
<dbReference type="PANTHER" id="PTHR31232">
    <property type="match status" value="1"/>
</dbReference>
<accession>A0A6A4QEL8</accession>
<evidence type="ECO:0000256" key="3">
    <source>
        <dbReference type="ARBA" id="ARBA00022471"/>
    </source>
</evidence>
<dbReference type="GO" id="GO:0060320">
    <property type="term" value="P:rejection of self pollen"/>
    <property type="evidence" value="ECO:0007669"/>
    <property type="project" value="UniProtKB-KW"/>
</dbReference>
<evidence type="ECO:0000256" key="5">
    <source>
        <dbReference type="ARBA" id="ARBA00022729"/>
    </source>
</evidence>
<reference evidence="9" key="1">
    <citation type="journal article" date="2020" name="Nat. Commun.">
        <title>Genome sequence of the cluster root forming white lupin.</title>
        <authorList>
            <person name="Hufnagel B."/>
            <person name="Marques A."/>
            <person name="Soriano A."/>
            <person name="Marques L."/>
            <person name="Divol F."/>
            <person name="Doumas P."/>
            <person name="Sallet E."/>
            <person name="Mancinotti D."/>
            <person name="Carrere S."/>
            <person name="Marande W."/>
            <person name="Arribat S."/>
            <person name="Keller J."/>
            <person name="Huneau C."/>
            <person name="Blein T."/>
            <person name="Aime D."/>
            <person name="Laguerre M."/>
            <person name="Taylor J."/>
            <person name="Schubert V."/>
            <person name="Nelson M."/>
            <person name="Geu-Flores F."/>
            <person name="Crespi M."/>
            <person name="Gallardo-Guerrero K."/>
            <person name="Delaux P.-M."/>
            <person name="Salse J."/>
            <person name="Berges H."/>
            <person name="Guyot R."/>
            <person name="Gouzy J."/>
            <person name="Peret B."/>
        </authorList>
    </citation>
    <scope>NUCLEOTIDE SEQUENCE [LARGE SCALE GENOMIC DNA]</scope>
    <source>
        <strain evidence="9">cv. Amiga</strain>
    </source>
</reference>
<evidence type="ECO:0000256" key="1">
    <source>
        <dbReference type="ARBA" id="ARBA00004613"/>
    </source>
</evidence>
<dbReference type="OrthoDB" id="1068537at2759"/>
<gene>
    <name evidence="8" type="ORF">Lalb_Chr06g0176211</name>
</gene>
<evidence type="ECO:0000256" key="4">
    <source>
        <dbReference type="ARBA" id="ARBA00022525"/>
    </source>
</evidence>
<proteinExistence type="inferred from homology"/>